<feature type="repeat" description="TPR" evidence="7">
    <location>
        <begin position="610"/>
        <end position="643"/>
    </location>
</feature>
<dbReference type="SUPFAM" id="SSF47384">
    <property type="entry name" value="Homodimeric domain of signal transducing histidine kinase"/>
    <property type="match status" value="1"/>
</dbReference>
<dbReference type="EMBL" id="PEMD01000279">
    <property type="protein sequence ID" value="RTH31078.1"/>
    <property type="molecule type" value="Genomic_DNA"/>
</dbReference>
<dbReference type="Pfam" id="PF00512">
    <property type="entry name" value="HisKA"/>
    <property type="match status" value="1"/>
</dbReference>
<evidence type="ECO:0000313" key="9">
    <source>
        <dbReference type="EMBL" id="RTH31078.1"/>
    </source>
</evidence>
<dbReference type="SUPFAM" id="SSF48452">
    <property type="entry name" value="TPR-like"/>
    <property type="match status" value="1"/>
</dbReference>
<dbReference type="Gene3D" id="1.25.40.10">
    <property type="entry name" value="Tetratricopeptide repeat domain"/>
    <property type="match status" value="1"/>
</dbReference>
<evidence type="ECO:0000259" key="8">
    <source>
        <dbReference type="PROSITE" id="PS50109"/>
    </source>
</evidence>
<comment type="caution">
    <text evidence="9">The sequence shown here is derived from an EMBL/GenBank/DDBJ whole genome shotgun (WGS) entry which is preliminary data.</text>
</comment>
<evidence type="ECO:0000256" key="7">
    <source>
        <dbReference type="PROSITE-ProRule" id="PRU00339"/>
    </source>
</evidence>
<dbReference type="InterPro" id="IPR019734">
    <property type="entry name" value="TPR_rpt"/>
</dbReference>
<dbReference type="PANTHER" id="PTHR43711">
    <property type="entry name" value="TWO-COMPONENT HISTIDINE KINASE"/>
    <property type="match status" value="1"/>
</dbReference>
<keyword evidence="4" id="KW-0808">Transferase</keyword>
<evidence type="ECO:0000313" key="10">
    <source>
        <dbReference type="EMBL" id="RTI06473.1"/>
    </source>
</evidence>
<dbReference type="CDD" id="cd00075">
    <property type="entry name" value="HATPase"/>
    <property type="match status" value="1"/>
</dbReference>
<evidence type="ECO:0000313" key="11">
    <source>
        <dbReference type="Proteomes" id="UP000286928"/>
    </source>
</evidence>
<sequence>MLQERPPADLGFLAELLRRYPVRVVFRGEVLPEPPLKGEKLWEEGELALYWEGRPPSRELQEALRLLLKAFRQVLALRERELALLRAQGESERLLRLLLHEIKNPLMSILGALELARETEELPEEAKELLEIAERSARRIQDLLQRAQEYLSLGQGVRLKAERVDLKALLLQAAEEVRPLARRKRLALRLALPKGEAWVYGDRDWLYQALLNVLNNAVKYTPEGGRVSVRLLRGKDRYGIAVADTGPGIPEGEQDKVFEPFFRASTRGEVEGTGLGLALVKRVLEAHGGEVRLKSRLGRGSTFLLLLPRPRPGQRAPVGRLLLLLVAVIALARLPIYPAPLGSRAFGEVPAGEVVRLKGLELAFSPDAQGEARRWRSLWGGGERLRVALEKGAVEAVRKGNASLAFATPEGELRPTGTHLRLSREERARVSLYRGRLALGQESLPAGEGALLGTGVRRKLLPAPLVRPVPGEGGEVVFRFLGPEGARGFWVEVRSGEKVVLSARAEGGLFRYLPQADRVSQVRAFALDEVGLLGYPSDPVPFRERYSFYQGKRRLPQDPVGAEAFLRRAVEAFPDDAEALGELAFALYLQGRHAEAKPLYERALALLDSPDIRVRYGRLLYHMGRYAEAEESYRRVLAADPGNLDARWGLAEVVLALGRAKEAELLARQVLSLKPNYPLARFTLAKALVEQGRREEALSLLREELRHHPDPEVAAFLRRLEGP</sequence>
<name>A0A430S6Z8_THESC</name>
<keyword evidence="5 9" id="KW-0418">Kinase</keyword>
<dbReference type="PANTHER" id="PTHR43711:SF1">
    <property type="entry name" value="HISTIDINE KINASE 1"/>
    <property type="match status" value="1"/>
</dbReference>
<dbReference type="PRINTS" id="PR00344">
    <property type="entry name" value="BCTRLSENSOR"/>
</dbReference>
<proteinExistence type="predicted"/>
<dbReference type="EC" id="2.7.13.3" evidence="2"/>
<evidence type="ECO:0000256" key="2">
    <source>
        <dbReference type="ARBA" id="ARBA00012438"/>
    </source>
</evidence>
<keyword evidence="12" id="KW-1185">Reference proteome</keyword>
<evidence type="ECO:0000256" key="1">
    <source>
        <dbReference type="ARBA" id="ARBA00000085"/>
    </source>
</evidence>
<reference evidence="10" key="1">
    <citation type="submission" date="2017-10" db="EMBL/GenBank/DDBJ databases">
        <authorList>
            <person name="Wilpiszeski R.L."/>
            <person name="Zhidan Z."/>
            <person name="House C.H."/>
        </authorList>
    </citation>
    <scope>NUCLEOTIDE SEQUENCE</scope>
    <source>
        <strain evidence="10">12_S12</strain>
    </source>
</reference>
<dbReference type="SMART" id="SM00387">
    <property type="entry name" value="HATPase_c"/>
    <property type="match status" value="1"/>
</dbReference>
<dbReference type="Pfam" id="PF13432">
    <property type="entry name" value="TPR_16"/>
    <property type="match status" value="2"/>
</dbReference>
<dbReference type="GO" id="GO:0000155">
    <property type="term" value="F:phosphorelay sensor kinase activity"/>
    <property type="evidence" value="ECO:0007669"/>
    <property type="project" value="InterPro"/>
</dbReference>
<keyword evidence="6" id="KW-0902">Two-component regulatory system</keyword>
<protein>
    <recommendedName>
        <fullName evidence="2">histidine kinase</fullName>
        <ecNumber evidence="2">2.7.13.3</ecNumber>
    </recommendedName>
</protein>
<gene>
    <name evidence="10" type="ORF">CSW25_08355</name>
    <name evidence="9" type="ORF">CSW33_08850</name>
</gene>
<dbReference type="RefSeq" id="WP_126165182.1">
    <property type="nucleotide sequence ID" value="NZ_PELO01000292.1"/>
</dbReference>
<dbReference type="CDD" id="cd00082">
    <property type="entry name" value="HisKA"/>
    <property type="match status" value="1"/>
</dbReference>
<dbReference type="Pfam" id="PF14559">
    <property type="entry name" value="TPR_19"/>
    <property type="match status" value="1"/>
</dbReference>
<dbReference type="FunFam" id="3.30.565.10:FF:000006">
    <property type="entry name" value="Sensor histidine kinase WalK"/>
    <property type="match status" value="1"/>
</dbReference>
<dbReference type="Proteomes" id="UP000286928">
    <property type="component" value="Unassembled WGS sequence"/>
</dbReference>
<dbReference type="InterPro" id="IPR003594">
    <property type="entry name" value="HATPase_dom"/>
</dbReference>
<dbReference type="Pfam" id="PF02518">
    <property type="entry name" value="HATPase_c"/>
    <property type="match status" value="1"/>
</dbReference>
<evidence type="ECO:0000256" key="5">
    <source>
        <dbReference type="ARBA" id="ARBA00022777"/>
    </source>
</evidence>
<evidence type="ECO:0000256" key="4">
    <source>
        <dbReference type="ARBA" id="ARBA00022679"/>
    </source>
</evidence>
<dbReference type="InterPro" id="IPR003661">
    <property type="entry name" value="HisK_dim/P_dom"/>
</dbReference>
<feature type="domain" description="Histidine kinase" evidence="8">
    <location>
        <begin position="97"/>
        <end position="311"/>
    </location>
</feature>
<dbReference type="InterPro" id="IPR004358">
    <property type="entry name" value="Sig_transdc_His_kin-like_C"/>
</dbReference>
<dbReference type="InterPro" id="IPR036097">
    <property type="entry name" value="HisK_dim/P_sf"/>
</dbReference>
<dbReference type="InterPro" id="IPR036890">
    <property type="entry name" value="HATPase_C_sf"/>
</dbReference>
<evidence type="ECO:0000256" key="3">
    <source>
        <dbReference type="ARBA" id="ARBA00022553"/>
    </source>
</evidence>
<dbReference type="Gene3D" id="1.10.287.130">
    <property type="match status" value="1"/>
</dbReference>
<dbReference type="SMART" id="SM00388">
    <property type="entry name" value="HisKA"/>
    <property type="match status" value="1"/>
</dbReference>
<accession>A0A430S6Z8</accession>
<dbReference type="Gene3D" id="3.30.565.10">
    <property type="entry name" value="Histidine kinase-like ATPase, C-terminal domain"/>
    <property type="match status" value="1"/>
</dbReference>
<comment type="catalytic activity">
    <reaction evidence="1">
        <text>ATP + protein L-histidine = ADP + protein N-phospho-L-histidine.</text>
        <dbReference type="EC" id="2.7.13.3"/>
    </reaction>
</comment>
<dbReference type="PROSITE" id="PS50109">
    <property type="entry name" value="HIS_KIN"/>
    <property type="match status" value="1"/>
</dbReference>
<dbReference type="PROSITE" id="PS50005">
    <property type="entry name" value="TPR"/>
    <property type="match status" value="1"/>
</dbReference>
<dbReference type="InterPro" id="IPR005467">
    <property type="entry name" value="His_kinase_dom"/>
</dbReference>
<keyword evidence="3" id="KW-0597">Phosphoprotein</keyword>
<evidence type="ECO:0000313" key="12">
    <source>
        <dbReference type="Proteomes" id="UP000287962"/>
    </source>
</evidence>
<dbReference type="InterPro" id="IPR011990">
    <property type="entry name" value="TPR-like_helical_dom_sf"/>
</dbReference>
<organism evidence="9 11">
    <name type="scientific">Thermus scotoductus</name>
    <dbReference type="NCBI Taxonomy" id="37636"/>
    <lineage>
        <taxon>Bacteria</taxon>
        <taxon>Thermotogati</taxon>
        <taxon>Deinococcota</taxon>
        <taxon>Deinococci</taxon>
        <taxon>Thermales</taxon>
        <taxon>Thermaceae</taxon>
        <taxon>Thermus</taxon>
    </lineage>
</organism>
<reference evidence="11 12" key="2">
    <citation type="journal article" date="2019" name="Extremophiles">
        <title>Biogeography of thermophiles and predominance of Thermus scotoductus in domestic water heaters.</title>
        <authorList>
            <person name="Wilpiszeski R.L."/>
            <person name="Zhang Z."/>
            <person name="House C.H."/>
        </authorList>
    </citation>
    <scope>NUCLEOTIDE SEQUENCE [LARGE SCALE GENOMIC DNA]</scope>
    <source>
        <strain evidence="10 12">12_S12</strain>
        <strain evidence="9 11">20_S20</strain>
    </source>
</reference>
<evidence type="ECO:0000256" key="6">
    <source>
        <dbReference type="ARBA" id="ARBA00023012"/>
    </source>
</evidence>
<dbReference type="SUPFAM" id="SSF55874">
    <property type="entry name" value="ATPase domain of HSP90 chaperone/DNA topoisomerase II/histidine kinase"/>
    <property type="match status" value="1"/>
</dbReference>
<keyword evidence="7" id="KW-0802">TPR repeat</keyword>
<dbReference type="EMBL" id="PEML01000270">
    <property type="protein sequence ID" value="RTI06473.1"/>
    <property type="molecule type" value="Genomic_DNA"/>
</dbReference>
<dbReference type="InterPro" id="IPR050736">
    <property type="entry name" value="Sensor_HK_Regulatory"/>
</dbReference>
<dbReference type="SMART" id="SM00028">
    <property type="entry name" value="TPR"/>
    <property type="match status" value="4"/>
</dbReference>
<dbReference type="Proteomes" id="UP000287962">
    <property type="component" value="Unassembled WGS sequence"/>
</dbReference>
<dbReference type="AlphaFoldDB" id="A0A430S6Z8"/>